<dbReference type="Proteomes" id="UP001162060">
    <property type="component" value="Unassembled WGS sequence"/>
</dbReference>
<comment type="caution">
    <text evidence="2">The sequence shown here is derived from an EMBL/GenBank/DDBJ whole genome shotgun (WGS) entry which is preliminary data.</text>
</comment>
<name>A0AAV1TZE7_9STRA</name>
<gene>
    <name evidence="2" type="ORF">PM001_LOCUS12901</name>
</gene>
<evidence type="ECO:0000313" key="2">
    <source>
        <dbReference type="EMBL" id="CAK7927751.1"/>
    </source>
</evidence>
<sequence>MRFLHVVALPSVFVFASKVDRLQALESDSDEKDVLADAYSRSDDAAVVSEEDRSFQTFLQSLLRGSAAAPKASSTMSVAEAAKVVQSAESVGKGAPVGKKHFSRLFQDIVKQKETSGENFDSYVGSAEYFELIAQMYEANRKLYGKKAIQPYEFFVKELPRKKLALAIDGALKSSKAQRKTQGELLKKAAHAKLAKMWNVAAKDVPAEFYKWRPLKIFLWKLNLINPQETAATEVLTV</sequence>
<evidence type="ECO:0008006" key="4">
    <source>
        <dbReference type="Google" id="ProtNLM"/>
    </source>
</evidence>
<protein>
    <recommendedName>
        <fullName evidence="4">RxLR effector candidate protein</fullName>
    </recommendedName>
</protein>
<organism evidence="2 3">
    <name type="scientific">Peronospora matthiolae</name>
    <dbReference type="NCBI Taxonomy" id="2874970"/>
    <lineage>
        <taxon>Eukaryota</taxon>
        <taxon>Sar</taxon>
        <taxon>Stramenopiles</taxon>
        <taxon>Oomycota</taxon>
        <taxon>Peronosporomycetes</taxon>
        <taxon>Peronosporales</taxon>
        <taxon>Peronosporaceae</taxon>
        <taxon>Peronospora</taxon>
    </lineage>
</organism>
<evidence type="ECO:0000313" key="3">
    <source>
        <dbReference type="Proteomes" id="UP001162060"/>
    </source>
</evidence>
<accession>A0AAV1TZE7</accession>
<reference evidence="2" key="1">
    <citation type="submission" date="2024-01" db="EMBL/GenBank/DDBJ databases">
        <authorList>
            <person name="Webb A."/>
        </authorList>
    </citation>
    <scope>NUCLEOTIDE SEQUENCE</scope>
    <source>
        <strain evidence="2">Pm1</strain>
    </source>
</reference>
<dbReference type="AlphaFoldDB" id="A0AAV1TZE7"/>
<feature type="chain" id="PRO_5043673738" description="RxLR effector candidate protein" evidence="1">
    <location>
        <begin position="25"/>
        <end position="238"/>
    </location>
</feature>
<keyword evidence="1" id="KW-0732">Signal</keyword>
<dbReference type="EMBL" id="CAKLBY020000115">
    <property type="protein sequence ID" value="CAK7927751.1"/>
    <property type="molecule type" value="Genomic_DNA"/>
</dbReference>
<proteinExistence type="predicted"/>
<feature type="signal peptide" evidence="1">
    <location>
        <begin position="1"/>
        <end position="24"/>
    </location>
</feature>
<evidence type="ECO:0000256" key="1">
    <source>
        <dbReference type="SAM" id="SignalP"/>
    </source>
</evidence>